<dbReference type="GO" id="GO:0009234">
    <property type="term" value="P:menaquinone biosynthetic process"/>
    <property type="evidence" value="ECO:0007669"/>
    <property type="project" value="UniProtKB-KW"/>
</dbReference>
<dbReference type="AlphaFoldDB" id="A0A3B1D3T8"/>
<dbReference type="InterPro" id="IPR030868">
    <property type="entry name" value="MqnA"/>
</dbReference>
<dbReference type="HAMAP" id="MF_00995">
    <property type="entry name" value="MqnA"/>
    <property type="match status" value="1"/>
</dbReference>
<proteinExistence type="inferred from homology"/>
<dbReference type="PANTHER" id="PTHR37690:SF1">
    <property type="entry name" value="CHORISMATE DEHYDRATASE"/>
    <property type="match status" value="1"/>
</dbReference>
<reference evidence="3" key="1">
    <citation type="submission" date="2018-06" db="EMBL/GenBank/DDBJ databases">
        <authorList>
            <person name="Zhirakovskaya E."/>
        </authorList>
    </citation>
    <scope>NUCLEOTIDE SEQUENCE</scope>
</reference>
<dbReference type="GO" id="GO:0016829">
    <property type="term" value="F:lyase activity"/>
    <property type="evidence" value="ECO:0007669"/>
    <property type="project" value="UniProtKB-KW"/>
</dbReference>
<protein>
    <submittedName>
        <fullName evidence="3">Chorismate dehydratase</fullName>
        <ecNumber evidence="3">4.2.1.151</ecNumber>
    </submittedName>
</protein>
<keyword evidence="2 3" id="KW-0456">Lyase</keyword>
<dbReference type="PANTHER" id="PTHR37690">
    <property type="entry name" value="CHORISMATE DEHYDRATASE"/>
    <property type="match status" value="1"/>
</dbReference>
<organism evidence="3">
    <name type="scientific">hydrothermal vent metagenome</name>
    <dbReference type="NCBI Taxonomy" id="652676"/>
    <lineage>
        <taxon>unclassified sequences</taxon>
        <taxon>metagenomes</taxon>
        <taxon>ecological metagenomes</taxon>
    </lineage>
</organism>
<dbReference type="SUPFAM" id="SSF53850">
    <property type="entry name" value="Periplasmic binding protein-like II"/>
    <property type="match status" value="1"/>
</dbReference>
<gene>
    <name evidence="3" type="ORF">MNBD_NITROSPIRAE02-204</name>
</gene>
<sequence>MLKIGKIAYTNLYPIYYYLEMTSRSKYEFTSGVPSVINRLLREGRIDISPSSSIEYLRRPEKYILVPGHSVSSEGPVGSILLFSRRPIETLERFTVLYTRQSETSAALLRIVLSRFYQLQCSLKSSGLPLEEGLRNHSAYLLIGDDALREAHRLPNLYIYDLGDIWYRKTGLPFVFALWIANKGRGAELKSFIADLDEARERALKNLSKVAGTCPFRKWLSEEELTDYWRNLSYDLDSKHRQGLELFNKYLRETEI</sequence>
<keyword evidence="1" id="KW-0474">Menaquinone biosynthesis</keyword>
<dbReference type="Pfam" id="PF02621">
    <property type="entry name" value="VitK2_biosynth"/>
    <property type="match status" value="1"/>
</dbReference>
<dbReference type="EMBL" id="UOGH01000173">
    <property type="protein sequence ID" value="VAX30638.1"/>
    <property type="molecule type" value="Genomic_DNA"/>
</dbReference>
<evidence type="ECO:0000313" key="3">
    <source>
        <dbReference type="EMBL" id="VAX30638.1"/>
    </source>
</evidence>
<dbReference type="CDD" id="cd13634">
    <property type="entry name" value="PBP2_Sco4506"/>
    <property type="match status" value="1"/>
</dbReference>
<accession>A0A3B1D3T8</accession>
<dbReference type="InterPro" id="IPR003773">
    <property type="entry name" value="Menaquinone_biosynth"/>
</dbReference>
<dbReference type="Gene3D" id="3.40.190.10">
    <property type="entry name" value="Periplasmic binding protein-like II"/>
    <property type="match status" value="2"/>
</dbReference>
<name>A0A3B1D3T8_9ZZZZ</name>
<dbReference type="EC" id="4.2.1.151" evidence="3"/>
<evidence type="ECO:0000256" key="2">
    <source>
        <dbReference type="ARBA" id="ARBA00023239"/>
    </source>
</evidence>
<evidence type="ECO:0000256" key="1">
    <source>
        <dbReference type="ARBA" id="ARBA00022428"/>
    </source>
</evidence>